<dbReference type="SUPFAM" id="SSF53067">
    <property type="entry name" value="Actin-like ATPase domain"/>
    <property type="match status" value="2"/>
</dbReference>
<gene>
    <name evidence="3" type="ORF">G6F51_002868</name>
</gene>
<dbReference type="InterPro" id="IPR043129">
    <property type="entry name" value="ATPase_NBD"/>
</dbReference>
<feature type="region of interest" description="Disordered" evidence="2">
    <location>
        <begin position="231"/>
        <end position="254"/>
    </location>
</feature>
<dbReference type="OMA" id="VDYNESG"/>
<dbReference type="Proteomes" id="UP000717996">
    <property type="component" value="Unassembled WGS sequence"/>
</dbReference>
<evidence type="ECO:0000313" key="3">
    <source>
        <dbReference type="EMBL" id="KAG1549760.1"/>
    </source>
</evidence>
<organism evidence="3 4">
    <name type="scientific">Rhizopus oryzae</name>
    <name type="common">Mucormycosis agent</name>
    <name type="synonym">Rhizopus arrhizus var. delemar</name>
    <dbReference type="NCBI Taxonomy" id="64495"/>
    <lineage>
        <taxon>Eukaryota</taxon>
        <taxon>Fungi</taxon>
        <taxon>Fungi incertae sedis</taxon>
        <taxon>Mucoromycota</taxon>
        <taxon>Mucoromycotina</taxon>
        <taxon>Mucoromycetes</taxon>
        <taxon>Mucorales</taxon>
        <taxon>Mucorineae</taxon>
        <taxon>Rhizopodaceae</taxon>
        <taxon>Rhizopus</taxon>
    </lineage>
</organism>
<dbReference type="Pfam" id="PF00022">
    <property type="entry name" value="Actin"/>
    <property type="match status" value="1"/>
</dbReference>
<reference evidence="3" key="1">
    <citation type="journal article" date="2020" name="Microb. Genom.">
        <title>Genetic diversity of clinical and environmental Mucorales isolates obtained from an investigation of mucormycosis cases among solid organ transplant recipients.</title>
        <authorList>
            <person name="Nguyen M.H."/>
            <person name="Kaul D."/>
            <person name="Muto C."/>
            <person name="Cheng S.J."/>
            <person name="Richter R.A."/>
            <person name="Bruno V.M."/>
            <person name="Liu G."/>
            <person name="Beyhan S."/>
            <person name="Sundermann A.J."/>
            <person name="Mounaud S."/>
            <person name="Pasculle A.W."/>
            <person name="Nierman W.C."/>
            <person name="Driscoll E."/>
            <person name="Cumbie R."/>
            <person name="Clancy C.J."/>
            <person name="Dupont C.L."/>
        </authorList>
    </citation>
    <scope>NUCLEOTIDE SEQUENCE</scope>
    <source>
        <strain evidence="3">GL16</strain>
    </source>
</reference>
<dbReference type="EMBL" id="JAANIT010000260">
    <property type="protein sequence ID" value="KAG1549760.1"/>
    <property type="molecule type" value="Genomic_DNA"/>
</dbReference>
<evidence type="ECO:0000256" key="2">
    <source>
        <dbReference type="SAM" id="MobiDB-lite"/>
    </source>
</evidence>
<evidence type="ECO:0000256" key="1">
    <source>
        <dbReference type="RuleBase" id="RU000487"/>
    </source>
</evidence>
<sequence length="412" mass="46679">MSIALREENFVVINVGSTITTAGIGMHDTNKAPTVFVNMADFNYPIKNNRIDNWKDLEECWHHILFKELRIKKSRNESPVLIAVPVQWTKLEHERITQIFFENFNVPGVYIAPQPLLTLFGCGAVSGVVIDIGSQTTDVNIVVDSNIQTQSSFMIPMGGDQLDSYLLQLLEKDTQLVEAFQRHQMTLDTAFAKHVRELPRVCHVAFGHELNKDVKQELSKAMEEIPTTATEELLDEDNPKSKEEEDDEDYTPPEHIQIDYQGHSFTLGPYRHQVFDPLFAPDLVGSDTLSLPDAVRLAVMNCEPPEIRPKLWESIALTGGCSLTSGLTKRIKAEFSLFLPQSNNAGDTQPRTIHLLRIPDYFTVLKEKKYHLYSTWLGAEIVAKLVFIDAKNYISKVDYNEFGPSVIHTKSY</sequence>
<dbReference type="PANTHER" id="PTHR11937">
    <property type="entry name" value="ACTIN"/>
    <property type="match status" value="1"/>
</dbReference>
<comment type="similarity">
    <text evidence="1">Belongs to the actin family.</text>
</comment>
<accession>A0A9P6YJE3</accession>
<dbReference type="SMART" id="SM00268">
    <property type="entry name" value="ACTIN"/>
    <property type="match status" value="1"/>
</dbReference>
<dbReference type="CDD" id="cd10208">
    <property type="entry name" value="ASKHA_NBD_ScArp9-like"/>
    <property type="match status" value="1"/>
</dbReference>
<proteinExistence type="inferred from homology"/>
<dbReference type="PRINTS" id="PR00190">
    <property type="entry name" value="ACTIN"/>
</dbReference>
<evidence type="ECO:0008006" key="5">
    <source>
        <dbReference type="Google" id="ProtNLM"/>
    </source>
</evidence>
<dbReference type="Gene3D" id="3.30.420.40">
    <property type="match status" value="4"/>
</dbReference>
<dbReference type="AlphaFoldDB" id="A0A9P6YJE3"/>
<evidence type="ECO:0000313" key="4">
    <source>
        <dbReference type="Proteomes" id="UP000717996"/>
    </source>
</evidence>
<name>A0A9P6YJE3_RHIOR</name>
<dbReference type="InterPro" id="IPR004000">
    <property type="entry name" value="Actin"/>
</dbReference>
<protein>
    <recommendedName>
        <fullName evidence="5">Actin</fullName>
    </recommendedName>
</protein>
<comment type="caution">
    <text evidence="3">The sequence shown here is derived from an EMBL/GenBank/DDBJ whole genome shotgun (WGS) entry which is preliminary data.</text>
</comment>